<protein>
    <submittedName>
        <fullName evidence="2">FAD-binding oxidoreductase</fullName>
    </submittedName>
</protein>
<dbReference type="RefSeq" id="WP_209656188.1">
    <property type="nucleotide sequence ID" value="NZ_JAGJCB010000019.1"/>
</dbReference>
<sequence>MNLSYWEIKSWFTNIDVTIVGSGIVGLSCALHLKEQHPKAKILVLEKGMLPQGASTKNAGFACFGSLSEILEDLKSHAEEDVFNLVKKRVKGLQLLRETLGDQAINYKNYGGYELFLQEDDLLETCLSQKEYVNNLLQPIFKKEVFSTKPNSFHFKNIKEPYIFNPFEGQIDTGSLMEALLQKVQSKGIKILNNIAVESFLEDNHSVKVKTSSHEFSTSKLCIATNGFASQLINEAVKPARAQVLITKPINNLHIKGTFHLDKGYYYFRNIDNRILFGGGRNLDFKGETTTEFAQTELIQNTLENILKTVILPKIPFEIEHRWSGIMGLGNTKNTIVKPLGNNVYCGVKLGGMGIAIGSLVGQELAQLIA</sequence>
<dbReference type="PANTHER" id="PTHR13847:SF281">
    <property type="entry name" value="FAD DEPENDENT OXIDOREDUCTASE DOMAIN-CONTAINING PROTEIN"/>
    <property type="match status" value="1"/>
</dbReference>
<keyword evidence="3" id="KW-1185">Reference proteome</keyword>
<name>A0ABS4BXG1_9FLAO</name>
<dbReference type="Gene3D" id="3.30.9.10">
    <property type="entry name" value="D-Amino Acid Oxidase, subunit A, domain 2"/>
    <property type="match status" value="1"/>
</dbReference>
<dbReference type="SUPFAM" id="SSF51905">
    <property type="entry name" value="FAD/NAD(P)-binding domain"/>
    <property type="match status" value="1"/>
</dbReference>
<evidence type="ECO:0000313" key="2">
    <source>
        <dbReference type="EMBL" id="MBP0905279.1"/>
    </source>
</evidence>
<organism evidence="2 3">
    <name type="scientific">Mariniflexile gromovii</name>
    <dbReference type="NCBI Taxonomy" id="362523"/>
    <lineage>
        <taxon>Bacteria</taxon>
        <taxon>Pseudomonadati</taxon>
        <taxon>Bacteroidota</taxon>
        <taxon>Flavobacteriia</taxon>
        <taxon>Flavobacteriales</taxon>
        <taxon>Flavobacteriaceae</taxon>
        <taxon>Mariniflexile</taxon>
    </lineage>
</organism>
<comment type="caution">
    <text evidence="2">The sequence shown here is derived from an EMBL/GenBank/DDBJ whole genome shotgun (WGS) entry which is preliminary data.</text>
</comment>
<reference evidence="2 3" key="1">
    <citation type="submission" date="2021-04" db="EMBL/GenBank/DDBJ databases">
        <title>Mariniflexile gromovii gen. nov., sp. nov., a gliding bacterium isolated from the sea urchin Strongylocentrotus intermedius.</title>
        <authorList>
            <person name="Ko S."/>
            <person name="Le V."/>
            <person name="Ahn C.-Y."/>
            <person name="Oh H.-M."/>
        </authorList>
    </citation>
    <scope>NUCLEOTIDE SEQUENCE [LARGE SCALE GENOMIC DNA]</scope>
    <source>
        <strain evidence="2 3">KCTC 12570</strain>
    </source>
</reference>
<dbReference type="Proteomes" id="UP000670776">
    <property type="component" value="Unassembled WGS sequence"/>
</dbReference>
<feature type="domain" description="FAD dependent oxidoreductase" evidence="1">
    <location>
        <begin position="16"/>
        <end position="368"/>
    </location>
</feature>
<accession>A0ABS4BXG1</accession>
<dbReference type="InterPro" id="IPR036188">
    <property type="entry name" value="FAD/NAD-bd_sf"/>
</dbReference>
<dbReference type="Gene3D" id="3.50.50.60">
    <property type="entry name" value="FAD/NAD(P)-binding domain"/>
    <property type="match status" value="1"/>
</dbReference>
<evidence type="ECO:0000259" key="1">
    <source>
        <dbReference type="Pfam" id="PF01266"/>
    </source>
</evidence>
<evidence type="ECO:0000313" key="3">
    <source>
        <dbReference type="Proteomes" id="UP000670776"/>
    </source>
</evidence>
<proteinExistence type="predicted"/>
<gene>
    <name evidence="2" type="ORF">J8H85_15705</name>
</gene>
<dbReference type="Pfam" id="PF01266">
    <property type="entry name" value="DAO"/>
    <property type="match status" value="1"/>
</dbReference>
<dbReference type="EMBL" id="JAGJCB010000019">
    <property type="protein sequence ID" value="MBP0905279.1"/>
    <property type="molecule type" value="Genomic_DNA"/>
</dbReference>
<dbReference type="InterPro" id="IPR006076">
    <property type="entry name" value="FAD-dep_OxRdtase"/>
</dbReference>
<dbReference type="PANTHER" id="PTHR13847">
    <property type="entry name" value="SARCOSINE DEHYDROGENASE-RELATED"/>
    <property type="match status" value="1"/>
</dbReference>